<feature type="domain" description="Winged helix-turn helix" evidence="1">
    <location>
        <begin position="44"/>
        <end position="94"/>
    </location>
</feature>
<dbReference type="PANTHER" id="PTHR48472">
    <property type="entry name" value="TC1-LIKE TRANSPOSASE DDE DOMAIN-CONTAINING PROTEIN"/>
    <property type="match status" value="1"/>
</dbReference>
<proteinExistence type="predicted"/>
<dbReference type="PANTHER" id="PTHR48472:SF1">
    <property type="entry name" value="TC1-LIKE TRANSPOSASE DDE DOMAIN-CONTAINING PROTEIN"/>
    <property type="match status" value="1"/>
</dbReference>
<dbReference type="EMBL" id="KN837225">
    <property type="protein sequence ID" value="KIJ32575.1"/>
    <property type="molecule type" value="Genomic_DNA"/>
</dbReference>
<feature type="non-terminal residue" evidence="2">
    <location>
        <position position="1"/>
    </location>
</feature>
<evidence type="ECO:0000313" key="2">
    <source>
        <dbReference type="EMBL" id="KIJ32575.1"/>
    </source>
</evidence>
<dbReference type="SUPFAM" id="SSF46689">
    <property type="entry name" value="Homeodomain-like"/>
    <property type="match status" value="1"/>
</dbReference>
<reference evidence="2 3" key="1">
    <citation type="submission" date="2014-06" db="EMBL/GenBank/DDBJ databases">
        <title>Evolutionary Origins and Diversification of the Mycorrhizal Mutualists.</title>
        <authorList>
            <consortium name="DOE Joint Genome Institute"/>
            <consortium name="Mycorrhizal Genomics Consortium"/>
            <person name="Kohler A."/>
            <person name="Kuo A."/>
            <person name="Nagy L.G."/>
            <person name="Floudas D."/>
            <person name="Copeland A."/>
            <person name="Barry K.W."/>
            <person name="Cichocki N."/>
            <person name="Veneault-Fourrey C."/>
            <person name="LaButti K."/>
            <person name="Lindquist E.A."/>
            <person name="Lipzen A."/>
            <person name="Lundell T."/>
            <person name="Morin E."/>
            <person name="Murat C."/>
            <person name="Riley R."/>
            <person name="Ohm R."/>
            <person name="Sun H."/>
            <person name="Tunlid A."/>
            <person name="Henrissat B."/>
            <person name="Grigoriev I.V."/>
            <person name="Hibbett D.S."/>
            <person name="Martin F."/>
        </authorList>
    </citation>
    <scope>NUCLEOTIDE SEQUENCE [LARGE SCALE GENOMIC DNA]</scope>
    <source>
        <strain evidence="2 3">SS14</strain>
    </source>
</reference>
<dbReference type="Pfam" id="PF13592">
    <property type="entry name" value="HTH_33"/>
    <property type="match status" value="1"/>
</dbReference>
<dbReference type="AlphaFoldDB" id="A0A0C9V503"/>
<keyword evidence="3" id="KW-1185">Reference proteome</keyword>
<dbReference type="InterPro" id="IPR025959">
    <property type="entry name" value="Winged_HTH_dom"/>
</dbReference>
<dbReference type="InterPro" id="IPR009057">
    <property type="entry name" value="Homeodomain-like_sf"/>
</dbReference>
<gene>
    <name evidence="2" type="ORF">M422DRAFT_184311</name>
</gene>
<organism evidence="2 3">
    <name type="scientific">Sphaerobolus stellatus (strain SS14)</name>
    <dbReference type="NCBI Taxonomy" id="990650"/>
    <lineage>
        <taxon>Eukaryota</taxon>
        <taxon>Fungi</taxon>
        <taxon>Dikarya</taxon>
        <taxon>Basidiomycota</taxon>
        <taxon>Agaricomycotina</taxon>
        <taxon>Agaricomycetes</taxon>
        <taxon>Phallomycetidae</taxon>
        <taxon>Geastrales</taxon>
        <taxon>Sphaerobolaceae</taxon>
        <taxon>Sphaerobolus</taxon>
    </lineage>
</organism>
<evidence type="ECO:0000313" key="3">
    <source>
        <dbReference type="Proteomes" id="UP000054279"/>
    </source>
</evidence>
<name>A0A0C9V503_SPHS4</name>
<evidence type="ECO:0000259" key="1">
    <source>
        <dbReference type="Pfam" id="PF13592"/>
    </source>
</evidence>
<dbReference type="Proteomes" id="UP000054279">
    <property type="component" value="Unassembled WGS sequence"/>
</dbReference>
<sequence length="138" mass="15627">ILKLWNNIGDVMNTAAKIGRALLMNTEQEELLVSLLEHSPNLYLDELVEELEVQHGIHVSIFTVWRTLQRLGLQHKKLSHIAAECSEAARTAFQWAVGGESPECLVYTNESAIGLHTTYRLMGWSQRGQQVQVWAAFQ</sequence>
<dbReference type="OrthoDB" id="2994945at2759"/>
<protein>
    <recommendedName>
        <fullName evidence="1">Winged helix-turn helix domain-containing protein</fullName>
    </recommendedName>
</protein>
<dbReference type="HOGENOM" id="CLU_056788_8_0_1"/>
<accession>A0A0C9V503</accession>